<dbReference type="InterPro" id="IPR011856">
    <property type="entry name" value="tRNA_endonuc-like_dom_sf"/>
</dbReference>
<evidence type="ECO:0000313" key="3">
    <source>
        <dbReference type="EMBL" id="OMH40483.1"/>
    </source>
</evidence>
<dbReference type="Pfam" id="PF02021">
    <property type="entry name" value="UPF0102"/>
    <property type="match status" value="1"/>
</dbReference>
<comment type="caution">
    <text evidence="3">The sequence shown here is derived from an EMBL/GenBank/DDBJ whole genome shotgun (WGS) entry which is preliminary data.</text>
</comment>
<evidence type="ECO:0000256" key="1">
    <source>
        <dbReference type="ARBA" id="ARBA00006738"/>
    </source>
</evidence>
<evidence type="ECO:0000256" key="2">
    <source>
        <dbReference type="HAMAP-Rule" id="MF_00048"/>
    </source>
</evidence>
<dbReference type="GO" id="GO:0003676">
    <property type="term" value="F:nucleic acid binding"/>
    <property type="evidence" value="ECO:0007669"/>
    <property type="project" value="InterPro"/>
</dbReference>
<name>A0A1R1ML44_9BACT</name>
<dbReference type="PANTHER" id="PTHR34039:SF1">
    <property type="entry name" value="UPF0102 PROTEIN YRAN"/>
    <property type="match status" value="1"/>
</dbReference>
<dbReference type="InterPro" id="IPR003509">
    <property type="entry name" value="UPF0102_YraN-like"/>
</dbReference>
<accession>A0A1R1ML44</accession>
<comment type="similarity">
    <text evidence="1 2">Belongs to the UPF0102 family.</text>
</comment>
<dbReference type="Proteomes" id="UP000187408">
    <property type="component" value="Unassembled WGS sequence"/>
</dbReference>
<organism evidence="3 4">
    <name type="scientific">Desulfurobacterium indicum</name>
    <dbReference type="NCBI Taxonomy" id="1914305"/>
    <lineage>
        <taxon>Bacteria</taxon>
        <taxon>Pseudomonadati</taxon>
        <taxon>Aquificota</taxon>
        <taxon>Aquificia</taxon>
        <taxon>Desulfurobacteriales</taxon>
        <taxon>Desulfurobacteriaceae</taxon>
        <taxon>Desulfurobacterium</taxon>
    </lineage>
</organism>
<evidence type="ECO:0000313" key="4">
    <source>
        <dbReference type="Proteomes" id="UP000187408"/>
    </source>
</evidence>
<dbReference type="EMBL" id="MOEN01000015">
    <property type="protein sequence ID" value="OMH40483.1"/>
    <property type="molecule type" value="Genomic_DNA"/>
</dbReference>
<dbReference type="SUPFAM" id="SSF52980">
    <property type="entry name" value="Restriction endonuclease-like"/>
    <property type="match status" value="1"/>
</dbReference>
<dbReference type="STRING" id="1914305.BLW93_04930"/>
<sequence length="131" mass="14837">MELHLFIGGVLAGLESVNLGEEGEKIASRYLLRKGYVILKTNFKSYCGEIDLIAFDSYTETLIFVEVKLRSKGSLSLPEEAVTAEKIRRIKKAALKFLDTYRSSFRGMRFDVIGIEKDGEKIKVNHIENAF</sequence>
<keyword evidence="4" id="KW-1185">Reference proteome</keyword>
<proteinExistence type="inferred from homology"/>
<dbReference type="Gene3D" id="3.40.1350.10">
    <property type="match status" value="1"/>
</dbReference>
<protein>
    <recommendedName>
        <fullName evidence="2">UPF0102 protein BLW93_04930</fullName>
    </recommendedName>
</protein>
<dbReference type="PANTHER" id="PTHR34039">
    <property type="entry name" value="UPF0102 PROTEIN YRAN"/>
    <property type="match status" value="1"/>
</dbReference>
<gene>
    <name evidence="3" type="ORF">BLW93_04930</name>
</gene>
<dbReference type="AlphaFoldDB" id="A0A1R1ML44"/>
<dbReference type="CDD" id="cd20736">
    <property type="entry name" value="PoNe_Nuclease"/>
    <property type="match status" value="1"/>
</dbReference>
<dbReference type="HAMAP" id="MF_00048">
    <property type="entry name" value="UPF0102"/>
    <property type="match status" value="1"/>
</dbReference>
<dbReference type="InterPro" id="IPR011335">
    <property type="entry name" value="Restrct_endonuc-II-like"/>
</dbReference>
<reference evidence="3 4" key="1">
    <citation type="submission" date="2016-10" db="EMBL/GenBank/DDBJ databases">
        <title>Genome sequence of a sulfur-reducing bacterium Desulfurobacterium indicum K6013.</title>
        <authorList>
            <person name="Cao J."/>
            <person name="Shao Z."/>
            <person name="Alain K."/>
            <person name="Jebbar M."/>
        </authorList>
    </citation>
    <scope>NUCLEOTIDE SEQUENCE [LARGE SCALE GENOMIC DNA]</scope>
    <source>
        <strain evidence="3 4">K6013</strain>
    </source>
</reference>